<dbReference type="InterPro" id="IPR020904">
    <property type="entry name" value="Sc_DH/Rdtase_CS"/>
</dbReference>
<sequence>MKKVAVITGASKGLGKALSDVFRKNGYTVIGISRTHSENADMSIQADFSDSKGVEKAVEEINRRTDRIDVLINNAGVGLYESWEEMSMEDLRRLFEINFFSVVNLTKLLLPQIKKSRGSIINVSSVAGKLYVPYMGGYCASKYALNAFSDSLRAELIEDNVHVLNLIVGRINTGFSSRAMGSRKPPETPFGSTPEKFAEAVFKAYKNRKREIVFPRWYKYFIWLSKLFPGLYDRKAYEKWHY</sequence>
<dbReference type="Gene3D" id="3.40.50.720">
    <property type="entry name" value="NAD(P)-binding Rossmann-like Domain"/>
    <property type="match status" value="1"/>
</dbReference>
<evidence type="ECO:0000256" key="2">
    <source>
        <dbReference type="ARBA" id="ARBA00023002"/>
    </source>
</evidence>
<dbReference type="EMBL" id="JAACYA010000001">
    <property type="protein sequence ID" value="MBK3331543.1"/>
    <property type="molecule type" value="Genomic_DNA"/>
</dbReference>
<comment type="similarity">
    <text evidence="1 3">Belongs to the short-chain dehydrogenases/reductases (SDR) family.</text>
</comment>
<dbReference type="PANTHER" id="PTHR44196:SF1">
    <property type="entry name" value="DEHYDROGENASE_REDUCTASE SDR FAMILY MEMBER 7B"/>
    <property type="match status" value="1"/>
</dbReference>
<dbReference type="Pfam" id="PF00106">
    <property type="entry name" value="adh_short"/>
    <property type="match status" value="1"/>
</dbReference>
<dbReference type="InterPro" id="IPR002347">
    <property type="entry name" value="SDR_fam"/>
</dbReference>
<keyword evidence="5" id="KW-1185">Reference proteome</keyword>
<dbReference type="InterPro" id="IPR036291">
    <property type="entry name" value="NAD(P)-bd_dom_sf"/>
</dbReference>
<keyword evidence="2" id="KW-0560">Oxidoreductase</keyword>
<evidence type="ECO:0000313" key="4">
    <source>
        <dbReference type="EMBL" id="MBK3331543.1"/>
    </source>
</evidence>
<dbReference type="RefSeq" id="WP_200672962.1">
    <property type="nucleotide sequence ID" value="NZ_JAACYA010000001.1"/>
</dbReference>
<comment type="caution">
    <text evidence="4">The sequence shown here is derived from an EMBL/GenBank/DDBJ whole genome shotgun (WGS) entry which is preliminary data.</text>
</comment>
<proteinExistence type="inferred from homology"/>
<accession>A0ABS1GF75</accession>
<gene>
    <name evidence="4" type="ORF">GWK41_00510</name>
</gene>
<reference evidence="4 5" key="1">
    <citation type="journal article" date="2021" name="Syst. Appl. Microbiol.">
        <title>Persephonella atlantica sp. nov.: How to adapt to physico-chemical gradients in high temperature hydrothermal habitats.</title>
        <authorList>
            <person name="Francois D.X."/>
            <person name="Godfroy A."/>
            <person name="Mathien C."/>
            <person name="Aube J."/>
            <person name="Cathalot C."/>
            <person name="Lesongeur F."/>
            <person name="L'Haridon S."/>
            <person name="Philippon X."/>
            <person name="Roussel E.G."/>
        </authorList>
    </citation>
    <scope>NUCLEOTIDE SEQUENCE [LARGE SCALE GENOMIC DNA]</scope>
    <source>
        <strain evidence="4 5">MO1340</strain>
    </source>
</reference>
<dbReference type="Proteomes" id="UP000772812">
    <property type="component" value="Unassembled WGS sequence"/>
</dbReference>
<dbReference type="PRINTS" id="PR00081">
    <property type="entry name" value="GDHRDH"/>
</dbReference>
<dbReference type="PANTHER" id="PTHR44196">
    <property type="entry name" value="DEHYDROGENASE/REDUCTASE SDR FAMILY MEMBER 7B"/>
    <property type="match status" value="1"/>
</dbReference>
<evidence type="ECO:0000313" key="5">
    <source>
        <dbReference type="Proteomes" id="UP000772812"/>
    </source>
</evidence>
<name>A0ABS1GF75_9AQUI</name>
<protein>
    <submittedName>
        <fullName evidence="4">SDR family NAD(P)-dependent oxidoreductase</fullName>
    </submittedName>
</protein>
<organism evidence="4 5">
    <name type="scientific">Persephonella atlantica</name>
    <dbReference type="NCBI Taxonomy" id="2699429"/>
    <lineage>
        <taxon>Bacteria</taxon>
        <taxon>Pseudomonadati</taxon>
        <taxon>Aquificota</taxon>
        <taxon>Aquificia</taxon>
        <taxon>Aquificales</taxon>
        <taxon>Hydrogenothermaceae</taxon>
        <taxon>Persephonella</taxon>
    </lineage>
</organism>
<evidence type="ECO:0000256" key="1">
    <source>
        <dbReference type="ARBA" id="ARBA00006484"/>
    </source>
</evidence>
<dbReference type="PRINTS" id="PR00080">
    <property type="entry name" value="SDRFAMILY"/>
</dbReference>
<dbReference type="SUPFAM" id="SSF51735">
    <property type="entry name" value="NAD(P)-binding Rossmann-fold domains"/>
    <property type="match status" value="1"/>
</dbReference>
<evidence type="ECO:0000256" key="3">
    <source>
        <dbReference type="RuleBase" id="RU000363"/>
    </source>
</evidence>
<dbReference type="PROSITE" id="PS00061">
    <property type="entry name" value="ADH_SHORT"/>
    <property type="match status" value="1"/>
</dbReference>